<evidence type="ECO:0000259" key="8">
    <source>
        <dbReference type="PROSITE" id="PS50850"/>
    </source>
</evidence>
<dbReference type="PROSITE" id="PS50850">
    <property type="entry name" value="MFS"/>
    <property type="match status" value="1"/>
</dbReference>
<evidence type="ECO:0000256" key="1">
    <source>
        <dbReference type="ARBA" id="ARBA00004651"/>
    </source>
</evidence>
<feature type="transmembrane region" description="Helical" evidence="7">
    <location>
        <begin position="325"/>
        <end position="350"/>
    </location>
</feature>
<keyword evidence="10" id="KW-1185">Reference proteome</keyword>
<feature type="domain" description="Major facilitator superfamily (MFS) profile" evidence="8">
    <location>
        <begin position="252"/>
        <end position="450"/>
    </location>
</feature>
<dbReference type="GO" id="GO:0005886">
    <property type="term" value="C:plasma membrane"/>
    <property type="evidence" value="ECO:0007669"/>
    <property type="project" value="UniProtKB-SubCell"/>
</dbReference>
<dbReference type="GO" id="GO:0022857">
    <property type="term" value="F:transmembrane transporter activity"/>
    <property type="evidence" value="ECO:0007669"/>
    <property type="project" value="InterPro"/>
</dbReference>
<keyword evidence="2" id="KW-0813">Transport</keyword>
<protein>
    <submittedName>
        <fullName evidence="9">Predicted arabinose efflux permease, MFS family</fullName>
    </submittedName>
</protein>
<feature type="transmembrane region" description="Helical" evidence="7">
    <location>
        <begin position="82"/>
        <end position="101"/>
    </location>
</feature>
<dbReference type="EMBL" id="FNVA01000005">
    <property type="protein sequence ID" value="SEG47842.1"/>
    <property type="molecule type" value="Genomic_DNA"/>
</dbReference>
<feature type="transmembrane region" description="Helical" evidence="7">
    <location>
        <begin position="422"/>
        <end position="443"/>
    </location>
</feature>
<sequence length="450" mass="47431">MEEQSQNPVFDETVEATEAIPIPQPTAPAEPLSMNAVLQIAPLRRLWYAQIVSVFGDFLALFAIITIMTFQMHATPQQVTGLNIAYLLPIAVLGVISGVFVDRWPVKLTLVGSDYIRACLCLLLFFVHSITGFYIVMATISIFSSFFSPAQGVALRSVVPMHGLRSANALMQQVMFIMRIIGGPIATTLVHYTTPRLCYGLDAASFLASGSLIASIALTIPKRPAVPAAEGAAPKSKVGSILEDMKVGAGFIFHHAALLFVIVALAAGMFVMGCFGPLIAIYVRDTLRASTNTFGITSAAIGIGLLIGVNALNAFAKRIANTTQVYLGLGGIALGTLLLALAPIAGFTVLHVGVPIAITVFGCFLIGFSCAGIIVPSQTLIQQETPQALMGRVGSTTMSAIFSAQIAGLLLSGILADHTSVRSVFAICTGMLVALVIAGKLWMEPEPHAA</sequence>
<keyword evidence="3" id="KW-1003">Cell membrane</keyword>
<dbReference type="OrthoDB" id="9775268at2"/>
<keyword evidence="6 7" id="KW-0472">Membrane</keyword>
<dbReference type="Pfam" id="PF07690">
    <property type="entry name" value="MFS_1"/>
    <property type="match status" value="1"/>
</dbReference>
<dbReference type="AlphaFoldDB" id="A0A1H6AHH0"/>
<feature type="transmembrane region" description="Helical" evidence="7">
    <location>
        <begin position="256"/>
        <end position="282"/>
    </location>
</feature>
<comment type="subcellular location">
    <subcellularLocation>
        <location evidence="1">Cell membrane</location>
        <topology evidence="1">Multi-pass membrane protein</topology>
    </subcellularLocation>
</comment>
<evidence type="ECO:0000256" key="4">
    <source>
        <dbReference type="ARBA" id="ARBA00022692"/>
    </source>
</evidence>
<dbReference type="InterPro" id="IPR036259">
    <property type="entry name" value="MFS_trans_sf"/>
</dbReference>
<evidence type="ECO:0000256" key="2">
    <source>
        <dbReference type="ARBA" id="ARBA00022448"/>
    </source>
</evidence>
<dbReference type="Gene3D" id="1.20.1250.20">
    <property type="entry name" value="MFS general substrate transporter like domains"/>
    <property type="match status" value="1"/>
</dbReference>
<dbReference type="InterPro" id="IPR020846">
    <property type="entry name" value="MFS_dom"/>
</dbReference>
<evidence type="ECO:0000256" key="5">
    <source>
        <dbReference type="ARBA" id="ARBA00022989"/>
    </source>
</evidence>
<feature type="transmembrane region" description="Helical" evidence="7">
    <location>
        <begin position="356"/>
        <end position="375"/>
    </location>
</feature>
<feature type="transmembrane region" description="Helical" evidence="7">
    <location>
        <begin position="176"/>
        <end position="193"/>
    </location>
</feature>
<dbReference type="CDD" id="cd06173">
    <property type="entry name" value="MFS_MefA_like"/>
    <property type="match status" value="1"/>
</dbReference>
<evidence type="ECO:0000256" key="6">
    <source>
        <dbReference type="ARBA" id="ARBA00023136"/>
    </source>
</evidence>
<feature type="transmembrane region" description="Helical" evidence="7">
    <location>
        <begin position="294"/>
        <end position="313"/>
    </location>
</feature>
<keyword evidence="4 7" id="KW-0812">Transmembrane</keyword>
<feature type="transmembrane region" description="Helical" evidence="7">
    <location>
        <begin position="46"/>
        <end position="70"/>
    </location>
</feature>
<dbReference type="PANTHER" id="PTHR43266">
    <property type="entry name" value="MACROLIDE-EFFLUX PROTEIN"/>
    <property type="match status" value="1"/>
</dbReference>
<evidence type="ECO:0000256" key="3">
    <source>
        <dbReference type="ARBA" id="ARBA00022475"/>
    </source>
</evidence>
<dbReference type="RefSeq" id="WP_103934009.1">
    <property type="nucleotide sequence ID" value="NZ_FNVA01000005.1"/>
</dbReference>
<dbReference type="SUPFAM" id="SSF103473">
    <property type="entry name" value="MFS general substrate transporter"/>
    <property type="match status" value="1"/>
</dbReference>
<evidence type="ECO:0000313" key="10">
    <source>
        <dbReference type="Proteomes" id="UP000236728"/>
    </source>
</evidence>
<dbReference type="InterPro" id="IPR011701">
    <property type="entry name" value="MFS"/>
</dbReference>
<organism evidence="9 10">
    <name type="scientific">Bryocella elongata</name>
    <dbReference type="NCBI Taxonomy" id="863522"/>
    <lineage>
        <taxon>Bacteria</taxon>
        <taxon>Pseudomonadati</taxon>
        <taxon>Acidobacteriota</taxon>
        <taxon>Terriglobia</taxon>
        <taxon>Terriglobales</taxon>
        <taxon>Acidobacteriaceae</taxon>
        <taxon>Bryocella</taxon>
    </lineage>
</organism>
<gene>
    <name evidence="9" type="ORF">SAMN05421819_3152</name>
</gene>
<evidence type="ECO:0000256" key="7">
    <source>
        <dbReference type="SAM" id="Phobius"/>
    </source>
</evidence>
<proteinExistence type="predicted"/>
<feature type="transmembrane region" description="Helical" evidence="7">
    <location>
        <begin position="396"/>
        <end position="416"/>
    </location>
</feature>
<reference evidence="9 10" key="1">
    <citation type="submission" date="2016-10" db="EMBL/GenBank/DDBJ databases">
        <authorList>
            <person name="de Groot N.N."/>
        </authorList>
    </citation>
    <scope>NUCLEOTIDE SEQUENCE [LARGE SCALE GENOMIC DNA]</scope>
    <source>
        <strain evidence="9 10">DSM 22489</strain>
    </source>
</reference>
<keyword evidence="5 7" id="KW-1133">Transmembrane helix</keyword>
<accession>A0A1H6AHH0</accession>
<dbReference type="Proteomes" id="UP000236728">
    <property type="component" value="Unassembled WGS sequence"/>
</dbReference>
<dbReference type="PANTHER" id="PTHR43266:SF2">
    <property type="entry name" value="MAJOR FACILITATOR SUPERFAMILY (MFS) PROFILE DOMAIN-CONTAINING PROTEIN"/>
    <property type="match status" value="1"/>
</dbReference>
<name>A0A1H6AHH0_9BACT</name>
<evidence type="ECO:0000313" key="9">
    <source>
        <dbReference type="EMBL" id="SEG47842.1"/>
    </source>
</evidence>